<dbReference type="GO" id="GO:0009867">
    <property type="term" value="P:jasmonic acid mediated signaling pathway"/>
    <property type="evidence" value="ECO:0007669"/>
    <property type="project" value="UniProtKB-ARBA"/>
</dbReference>
<feature type="domain" description="SKP1 component POZ" evidence="6">
    <location>
        <begin position="9"/>
        <end position="69"/>
    </location>
</feature>
<comment type="function">
    <text evidence="4">Involved in ubiquitination and subsequent proteasomal degradation of target proteins. Together with CUL1, RBX1 and a F-box protein, it forms a SCF E3 ubiquitin ligase complex. The functional specificity of this complex depends on the type of F-box protein. In the SCF complex, it serves as an adapter that links the F-box protein to CUL1.</text>
</comment>
<dbReference type="Proteomes" id="UP000087171">
    <property type="component" value="Chromosome Ca1"/>
</dbReference>
<dbReference type="PANTHER" id="PTHR11165">
    <property type="entry name" value="SKP1"/>
    <property type="match status" value="1"/>
</dbReference>
<accession>A0A1S2XIN8</accession>
<evidence type="ECO:0000256" key="3">
    <source>
        <dbReference type="ARBA" id="ARBA00022786"/>
    </source>
</evidence>
<keyword evidence="3 4" id="KW-0833">Ubl conjugation pathway</keyword>
<dbReference type="SUPFAM" id="SSF54695">
    <property type="entry name" value="POZ domain"/>
    <property type="match status" value="1"/>
</dbReference>
<feature type="domain" description="SKP1 component dimerisation" evidence="5">
    <location>
        <begin position="110"/>
        <end position="154"/>
    </location>
</feature>
<dbReference type="PIRSF" id="PIRSF028729">
    <property type="entry name" value="E3_ubiquit_lig_SCF_Skp"/>
    <property type="match status" value="1"/>
</dbReference>
<name>A0A1S2XIN8_CICAR</name>
<dbReference type="RefSeq" id="XP_004488769.1">
    <property type="nucleotide sequence ID" value="XM_004488712.3"/>
</dbReference>
<comment type="similarity">
    <text evidence="2 4">Belongs to the SKP1 family.</text>
</comment>
<dbReference type="Pfam" id="PF03931">
    <property type="entry name" value="Skp1_POZ"/>
    <property type="match status" value="1"/>
</dbReference>
<dbReference type="SUPFAM" id="SSF81382">
    <property type="entry name" value="Skp1 dimerisation domain-like"/>
    <property type="match status" value="1"/>
</dbReference>
<reference evidence="8" key="2">
    <citation type="submission" date="2025-08" db="UniProtKB">
        <authorList>
            <consortium name="RefSeq"/>
        </authorList>
    </citation>
    <scope>IDENTIFICATION</scope>
    <source>
        <tissue evidence="8">Etiolated seedlings</tissue>
    </source>
</reference>
<dbReference type="InterPro" id="IPR011333">
    <property type="entry name" value="SKP1/BTB/POZ_sf"/>
</dbReference>
<comment type="pathway">
    <text evidence="1 4">Protein modification; protein ubiquitination.</text>
</comment>
<dbReference type="SMART" id="SM00512">
    <property type="entry name" value="Skp1"/>
    <property type="match status" value="1"/>
</dbReference>
<dbReference type="OrthoDB" id="2342932at2759"/>
<dbReference type="Pfam" id="PF01466">
    <property type="entry name" value="Skp1"/>
    <property type="match status" value="1"/>
</dbReference>
<dbReference type="STRING" id="3827.A0A1S2XIN8"/>
<sequence>MAAEKSSIKIITLIAADGSVFEVEPNIVKEMKTVQSYIDELDQNTVSIPLPNVFGNDLAMIIEYCKKHASEEETKEAKEEFDFEFVKRMKSDDKLRLLQAASYLNMESFLQFMAKAIAAEIENQSVEFVRDYFQIESDFTPEEEAELRKENEWAFK</sequence>
<evidence type="ECO:0000259" key="6">
    <source>
        <dbReference type="Pfam" id="PF03931"/>
    </source>
</evidence>
<proteinExistence type="inferred from homology"/>
<evidence type="ECO:0000256" key="4">
    <source>
        <dbReference type="PIRNR" id="PIRNR028729"/>
    </source>
</evidence>
<keyword evidence="7" id="KW-1185">Reference proteome</keyword>
<dbReference type="PaxDb" id="3827-XP_004488769.1"/>
<dbReference type="KEGG" id="cam:101508600"/>
<reference evidence="7" key="1">
    <citation type="journal article" date="2013" name="Nat. Biotechnol.">
        <title>Draft genome sequence of chickpea (Cicer arietinum) provides a resource for trait improvement.</title>
        <authorList>
            <person name="Varshney R.K."/>
            <person name="Song C."/>
            <person name="Saxena R.K."/>
            <person name="Azam S."/>
            <person name="Yu S."/>
            <person name="Sharpe A.G."/>
            <person name="Cannon S."/>
            <person name="Baek J."/>
            <person name="Rosen B.D."/>
            <person name="Tar'an B."/>
            <person name="Millan T."/>
            <person name="Zhang X."/>
            <person name="Ramsay L.D."/>
            <person name="Iwata A."/>
            <person name="Wang Y."/>
            <person name="Nelson W."/>
            <person name="Farmer A.D."/>
            <person name="Gaur P.M."/>
            <person name="Soderlund C."/>
            <person name="Penmetsa R.V."/>
            <person name="Xu C."/>
            <person name="Bharti A.K."/>
            <person name="He W."/>
            <person name="Winter P."/>
            <person name="Zhao S."/>
            <person name="Hane J.K."/>
            <person name="Carrasquilla-Garcia N."/>
            <person name="Condie J.A."/>
            <person name="Upadhyaya H.D."/>
            <person name="Luo M.C."/>
            <person name="Thudi M."/>
            <person name="Gowda C.L."/>
            <person name="Singh N.P."/>
            <person name="Lichtenzveig J."/>
            <person name="Gali K.K."/>
            <person name="Rubio J."/>
            <person name="Nadarajan N."/>
            <person name="Dolezel J."/>
            <person name="Bansal K.C."/>
            <person name="Xu X."/>
            <person name="Edwards D."/>
            <person name="Zhang G."/>
            <person name="Kahl G."/>
            <person name="Gil J."/>
            <person name="Singh K.B."/>
            <person name="Datta S.K."/>
            <person name="Jackson S.A."/>
            <person name="Wang J."/>
            <person name="Cook D.R."/>
        </authorList>
    </citation>
    <scope>NUCLEOTIDE SEQUENCE [LARGE SCALE GENOMIC DNA]</scope>
    <source>
        <strain evidence="7">cv. CDC Frontier</strain>
    </source>
</reference>
<dbReference type="InterPro" id="IPR016072">
    <property type="entry name" value="Skp1_comp_dimer"/>
</dbReference>
<dbReference type="GeneID" id="101508600"/>
<dbReference type="GO" id="GO:0006511">
    <property type="term" value="P:ubiquitin-dependent protein catabolic process"/>
    <property type="evidence" value="ECO:0007669"/>
    <property type="project" value="InterPro"/>
</dbReference>
<evidence type="ECO:0000256" key="2">
    <source>
        <dbReference type="ARBA" id="ARBA00009993"/>
    </source>
</evidence>
<dbReference type="InterPro" id="IPR016073">
    <property type="entry name" value="Skp1_comp_POZ"/>
</dbReference>
<dbReference type="UniPathway" id="UPA00143"/>
<evidence type="ECO:0000259" key="5">
    <source>
        <dbReference type="Pfam" id="PF01466"/>
    </source>
</evidence>
<dbReference type="GO" id="GO:0016567">
    <property type="term" value="P:protein ubiquitination"/>
    <property type="evidence" value="ECO:0007669"/>
    <property type="project" value="UniProtKB-UniRule"/>
</dbReference>
<gene>
    <name evidence="8" type="primary">LOC101508600</name>
</gene>
<organism evidence="7 8">
    <name type="scientific">Cicer arietinum</name>
    <name type="common">Chickpea</name>
    <name type="synonym">Garbanzo</name>
    <dbReference type="NCBI Taxonomy" id="3827"/>
    <lineage>
        <taxon>Eukaryota</taxon>
        <taxon>Viridiplantae</taxon>
        <taxon>Streptophyta</taxon>
        <taxon>Embryophyta</taxon>
        <taxon>Tracheophyta</taxon>
        <taxon>Spermatophyta</taxon>
        <taxon>Magnoliopsida</taxon>
        <taxon>eudicotyledons</taxon>
        <taxon>Gunneridae</taxon>
        <taxon>Pentapetalae</taxon>
        <taxon>rosids</taxon>
        <taxon>fabids</taxon>
        <taxon>Fabales</taxon>
        <taxon>Fabaceae</taxon>
        <taxon>Papilionoideae</taxon>
        <taxon>50 kb inversion clade</taxon>
        <taxon>NPAAA clade</taxon>
        <taxon>Hologalegina</taxon>
        <taxon>IRL clade</taxon>
        <taxon>Cicereae</taxon>
        <taxon>Cicer</taxon>
    </lineage>
</organism>
<dbReference type="Gene3D" id="3.30.710.10">
    <property type="entry name" value="Potassium Channel Kv1.1, Chain A"/>
    <property type="match status" value="1"/>
</dbReference>
<dbReference type="AlphaFoldDB" id="A0A1S2XIN8"/>
<evidence type="ECO:0000256" key="1">
    <source>
        <dbReference type="ARBA" id="ARBA00004906"/>
    </source>
</evidence>
<dbReference type="InterPro" id="IPR016897">
    <property type="entry name" value="SKP1"/>
</dbReference>
<evidence type="ECO:0000313" key="7">
    <source>
        <dbReference type="Proteomes" id="UP000087171"/>
    </source>
</evidence>
<dbReference type="InterPro" id="IPR036296">
    <property type="entry name" value="SKP1-like_dim_sf"/>
</dbReference>
<dbReference type="eggNOG" id="KOG1724">
    <property type="taxonomic scope" value="Eukaryota"/>
</dbReference>
<evidence type="ECO:0000313" key="8">
    <source>
        <dbReference type="RefSeq" id="XP_004488769.1"/>
    </source>
</evidence>
<protein>
    <recommendedName>
        <fullName evidence="4">SKP1-like protein</fullName>
    </recommendedName>
</protein>
<comment type="subunit">
    <text evidence="4">Part of a SCF (SKP1-cullin-F-box) protein ligase complex.</text>
</comment>
<dbReference type="InterPro" id="IPR001232">
    <property type="entry name" value="SKP1-like"/>
</dbReference>